<evidence type="ECO:0000313" key="10">
    <source>
        <dbReference type="Proteomes" id="UP001178507"/>
    </source>
</evidence>
<comment type="cofactor">
    <cofactor evidence="1 7">
        <name>Zn(2+)</name>
        <dbReference type="ChEBI" id="CHEBI:29105"/>
    </cofactor>
</comment>
<dbReference type="InterPro" id="IPR020843">
    <property type="entry name" value="ER"/>
</dbReference>
<dbReference type="Pfam" id="PF00107">
    <property type="entry name" value="ADH_zinc_N"/>
    <property type="match status" value="1"/>
</dbReference>
<keyword evidence="5" id="KW-0560">Oxidoreductase</keyword>
<evidence type="ECO:0000256" key="2">
    <source>
        <dbReference type="ARBA" id="ARBA00008072"/>
    </source>
</evidence>
<dbReference type="Gene3D" id="3.40.50.720">
    <property type="entry name" value="NAD(P)-binding Rossmann-like Domain"/>
    <property type="match status" value="2"/>
</dbReference>
<dbReference type="InterPro" id="IPR013154">
    <property type="entry name" value="ADH-like_N"/>
</dbReference>
<reference evidence="9" key="1">
    <citation type="submission" date="2023-08" db="EMBL/GenBank/DDBJ databases">
        <authorList>
            <person name="Chen Y."/>
            <person name="Shah S."/>
            <person name="Dougan E. K."/>
            <person name="Thang M."/>
            <person name="Chan C."/>
        </authorList>
    </citation>
    <scope>NUCLEOTIDE SEQUENCE</scope>
</reference>
<dbReference type="SMART" id="SM00829">
    <property type="entry name" value="PKS_ER"/>
    <property type="match status" value="1"/>
</dbReference>
<dbReference type="InterPro" id="IPR011032">
    <property type="entry name" value="GroES-like_sf"/>
</dbReference>
<evidence type="ECO:0000256" key="3">
    <source>
        <dbReference type="ARBA" id="ARBA00022723"/>
    </source>
</evidence>
<dbReference type="CDD" id="cd08232">
    <property type="entry name" value="idonate-5-DH"/>
    <property type="match status" value="1"/>
</dbReference>
<dbReference type="InterPro" id="IPR013149">
    <property type="entry name" value="ADH-like_C"/>
</dbReference>
<dbReference type="AlphaFoldDB" id="A0AA36MIW0"/>
<accession>A0AA36MIW0</accession>
<gene>
    <name evidence="9" type="ORF">EVOR1521_LOCUS48</name>
</gene>
<comment type="similarity">
    <text evidence="2 7">Belongs to the zinc-containing alcohol dehydrogenase family.</text>
</comment>
<evidence type="ECO:0000256" key="1">
    <source>
        <dbReference type="ARBA" id="ARBA00001947"/>
    </source>
</evidence>
<keyword evidence="10" id="KW-1185">Reference proteome</keyword>
<dbReference type="PANTHER" id="PTHR43161">
    <property type="entry name" value="SORBITOL DEHYDROGENASE"/>
    <property type="match status" value="1"/>
</dbReference>
<dbReference type="SUPFAM" id="SSF51735">
    <property type="entry name" value="NAD(P)-binding Rossmann-fold domains"/>
    <property type="match status" value="1"/>
</dbReference>
<dbReference type="Proteomes" id="UP001178507">
    <property type="component" value="Unassembled WGS sequence"/>
</dbReference>
<evidence type="ECO:0000256" key="5">
    <source>
        <dbReference type="ARBA" id="ARBA00023002"/>
    </source>
</evidence>
<protein>
    <recommendedName>
        <fullName evidence="8">Enoyl reductase (ER) domain-containing protein</fullName>
    </recommendedName>
</protein>
<keyword evidence="3 7" id="KW-0479">Metal-binding</keyword>
<dbReference type="SUPFAM" id="SSF50129">
    <property type="entry name" value="GroES-like"/>
    <property type="match status" value="1"/>
</dbReference>
<name>A0AA36MIW0_9DINO</name>
<dbReference type="InterPro" id="IPR036291">
    <property type="entry name" value="NAD(P)-bd_dom_sf"/>
</dbReference>
<dbReference type="Gene3D" id="3.90.180.10">
    <property type="entry name" value="Medium-chain alcohol dehydrogenases, catalytic domain"/>
    <property type="match status" value="1"/>
</dbReference>
<dbReference type="InterPro" id="IPR002328">
    <property type="entry name" value="ADH_Zn_CS"/>
</dbReference>
<evidence type="ECO:0000256" key="7">
    <source>
        <dbReference type="RuleBase" id="RU361277"/>
    </source>
</evidence>
<dbReference type="EMBL" id="CAUJNA010000001">
    <property type="protein sequence ID" value="CAJ1369403.1"/>
    <property type="molecule type" value="Genomic_DNA"/>
</dbReference>
<dbReference type="FunFam" id="3.40.50.720:FF:000068">
    <property type="entry name" value="Sorbitol dehydrogenase"/>
    <property type="match status" value="1"/>
</dbReference>
<dbReference type="GO" id="GO:0016491">
    <property type="term" value="F:oxidoreductase activity"/>
    <property type="evidence" value="ECO:0007669"/>
    <property type="project" value="UniProtKB-KW"/>
</dbReference>
<comment type="caution">
    <text evidence="9">The sequence shown here is derived from an EMBL/GenBank/DDBJ whole genome shotgun (WGS) entry which is preliminary data.</text>
</comment>
<keyword evidence="4 7" id="KW-0862">Zinc</keyword>
<dbReference type="GO" id="GO:0008270">
    <property type="term" value="F:zinc ion binding"/>
    <property type="evidence" value="ECO:0007669"/>
    <property type="project" value="InterPro"/>
</dbReference>
<keyword evidence="6" id="KW-0520">NAD</keyword>
<dbReference type="PROSITE" id="PS00059">
    <property type="entry name" value="ADH_ZINC"/>
    <property type="match status" value="1"/>
</dbReference>
<evidence type="ECO:0000259" key="8">
    <source>
        <dbReference type="SMART" id="SM00829"/>
    </source>
</evidence>
<evidence type="ECO:0000256" key="6">
    <source>
        <dbReference type="ARBA" id="ARBA00023027"/>
    </source>
</evidence>
<dbReference type="Pfam" id="PF08240">
    <property type="entry name" value="ADH_N"/>
    <property type="match status" value="1"/>
</dbReference>
<dbReference type="PANTHER" id="PTHR43161:SF9">
    <property type="entry name" value="SORBITOL DEHYDROGENASE"/>
    <property type="match status" value="1"/>
</dbReference>
<proteinExistence type="inferred from homology"/>
<feature type="domain" description="Enoyl reductase (ER)" evidence="8">
    <location>
        <begin position="79"/>
        <end position="406"/>
    </location>
</feature>
<evidence type="ECO:0000313" key="9">
    <source>
        <dbReference type="EMBL" id="CAJ1369403.1"/>
    </source>
</evidence>
<organism evidence="9 10">
    <name type="scientific">Effrenium voratum</name>
    <dbReference type="NCBI Taxonomy" id="2562239"/>
    <lineage>
        <taxon>Eukaryota</taxon>
        <taxon>Sar</taxon>
        <taxon>Alveolata</taxon>
        <taxon>Dinophyceae</taxon>
        <taxon>Suessiales</taxon>
        <taxon>Symbiodiniaceae</taxon>
        <taxon>Effrenium</taxon>
    </lineage>
</organism>
<evidence type="ECO:0000256" key="4">
    <source>
        <dbReference type="ARBA" id="ARBA00022833"/>
    </source>
</evidence>
<sequence length="413" mass="43706">MMLVQSRGMIGAEAWVRDGSWQEKGLYPLQSRVWGKTAGEPALNPRFLELNNVLLQPHHASGTFETRKADMKTIVIHEARDLRIEDRDASDPGPGEVQIKIAAGGICGSDLHYFNHGGFGPVRLKEPMILGHEVAGHVTALGDGVSGLSIGQLVAVSPSRPCGNCRYCNEGRHNQCLNMRFYGSAMPFPHIQGAFRQVLVADAAQCAPADGLTPGEAAMAEPLSVCLHATRQAGTMMGKSVLVTGCGPIGILCILAARRAGADLIVATDLSPFTLKMAEAAGADLTLNMAENPADLEQFTADKGTFDVLFECSGAAPALAAGISAMRPGGTIVQLGLGGDMSLPMMAITAKELALKGSFRFHEEFFTAVSLMQKGLIDVKPFITQTFALNDAVAAFEIAGDRSQTVKAQIAFA</sequence>